<keyword evidence="2" id="KW-1185">Reference proteome</keyword>
<evidence type="ECO:0000313" key="1">
    <source>
        <dbReference type="EMBL" id="KAL0883501.1"/>
    </source>
</evidence>
<proteinExistence type="predicted"/>
<evidence type="ECO:0008006" key="3">
    <source>
        <dbReference type="Google" id="ProtNLM"/>
    </source>
</evidence>
<dbReference type="EMBL" id="JBEUOH010000009">
    <property type="protein sequence ID" value="KAL0883501.1"/>
    <property type="molecule type" value="Genomic_DNA"/>
</dbReference>
<dbReference type="PANTHER" id="PTHR16356:SF1">
    <property type="entry name" value="TRANSMEMBRANE AND COILED-COIL DOMAIN-CONTAINING PROTEIN 6"/>
    <property type="match status" value="1"/>
</dbReference>
<dbReference type="PANTHER" id="PTHR16356">
    <property type="entry name" value="TRANSMEMBRANE AND COILED-COIL DOMAIN-CONTAINING PROTEIN 6 TMCO6"/>
    <property type="match status" value="1"/>
</dbReference>
<sequence>MEEESVRVIRETTRNLLKVNRQVHKHELADVQRSIETRITPVTVADIANRLKNKTAVSLSELHTLKNILIEDEKNINIVLSSHGSLRGLVRELSGQDVRRQCAAAGCICNLALGDSKACTAIAKAAGPYLVMALDNLSTELAVTCAWALGNAAGAGGRAGAALCAGGACARLCAARARGPERRAAAQYALLHFATQMRDEFSKEYIEQIIEAYPKLDLDMTSSQLLFTISCHEEFNLHHDMVLKLLDATAVSTEKHINACTGTEICCSLTYLLRTLANVSVTKVNCDFVVHYLIQKQLLVYFNRILANDNSTVKESLLWLLGNLFNFCSDNGFIKELLS</sequence>
<dbReference type="Gene3D" id="1.25.10.10">
    <property type="entry name" value="Leucine-rich Repeat Variant"/>
    <property type="match status" value="1"/>
</dbReference>
<reference evidence="1 2" key="1">
    <citation type="submission" date="2024-06" db="EMBL/GenBank/DDBJ databases">
        <title>A chromosome-level genome assembly of beet webworm, Loxostege sticticalis.</title>
        <authorList>
            <person name="Zhang Y."/>
        </authorList>
    </citation>
    <scope>NUCLEOTIDE SEQUENCE [LARGE SCALE GENOMIC DNA]</scope>
    <source>
        <strain evidence="1">AQ026</strain>
        <tissue evidence="1">Whole body</tissue>
    </source>
</reference>
<protein>
    <recommendedName>
        <fullName evidence="3">Armadillo repeat-containing protein 8</fullName>
    </recommendedName>
</protein>
<dbReference type="InterPro" id="IPR016024">
    <property type="entry name" value="ARM-type_fold"/>
</dbReference>
<dbReference type="SUPFAM" id="SSF48371">
    <property type="entry name" value="ARM repeat"/>
    <property type="match status" value="1"/>
</dbReference>
<gene>
    <name evidence="1" type="ORF">ABMA27_016866</name>
</gene>
<dbReference type="Proteomes" id="UP001549920">
    <property type="component" value="Unassembled WGS sequence"/>
</dbReference>
<name>A0ABR3I3V6_LOXSC</name>
<organism evidence="1 2">
    <name type="scientific">Loxostege sticticalis</name>
    <name type="common">Beet webworm moth</name>
    <dbReference type="NCBI Taxonomy" id="481309"/>
    <lineage>
        <taxon>Eukaryota</taxon>
        <taxon>Metazoa</taxon>
        <taxon>Ecdysozoa</taxon>
        <taxon>Arthropoda</taxon>
        <taxon>Hexapoda</taxon>
        <taxon>Insecta</taxon>
        <taxon>Pterygota</taxon>
        <taxon>Neoptera</taxon>
        <taxon>Endopterygota</taxon>
        <taxon>Lepidoptera</taxon>
        <taxon>Glossata</taxon>
        <taxon>Ditrysia</taxon>
        <taxon>Pyraloidea</taxon>
        <taxon>Crambidae</taxon>
        <taxon>Pyraustinae</taxon>
        <taxon>Loxostege</taxon>
    </lineage>
</organism>
<evidence type="ECO:0000313" key="2">
    <source>
        <dbReference type="Proteomes" id="UP001549920"/>
    </source>
</evidence>
<dbReference type="InterPro" id="IPR011989">
    <property type="entry name" value="ARM-like"/>
</dbReference>
<accession>A0ABR3I3V6</accession>
<comment type="caution">
    <text evidence="1">The sequence shown here is derived from an EMBL/GenBank/DDBJ whole genome shotgun (WGS) entry which is preliminary data.</text>
</comment>